<gene>
    <name evidence="2" type="ORF">GGH94_003891</name>
</gene>
<proteinExistence type="predicted"/>
<dbReference type="Proteomes" id="UP001140074">
    <property type="component" value="Unassembled WGS sequence"/>
</dbReference>
<reference evidence="2" key="1">
    <citation type="submission" date="2022-07" db="EMBL/GenBank/DDBJ databases">
        <title>Phylogenomic reconstructions and comparative analyses of Kickxellomycotina fungi.</title>
        <authorList>
            <person name="Reynolds N.K."/>
            <person name="Stajich J.E."/>
            <person name="Barry K."/>
            <person name="Grigoriev I.V."/>
            <person name="Crous P."/>
            <person name="Smith M.E."/>
        </authorList>
    </citation>
    <scope>NUCLEOTIDE SEQUENCE</scope>
    <source>
        <strain evidence="2">RSA 476</strain>
    </source>
</reference>
<feature type="non-terminal residue" evidence="2">
    <location>
        <position position="355"/>
    </location>
</feature>
<evidence type="ECO:0000256" key="1">
    <source>
        <dbReference type="SAM" id="Phobius"/>
    </source>
</evidence>
<keyword evidence="3" id="KW-1185">Reference proteome</keyword>
<sequence length="355" mass="40596">MFEFTPEEQSRVEVANFLGIHLDPIGYVDMSTIIVLSAMYFVEFIALCYQFYNRHYPPLRVKNVPLMCSLYVGGVAWFLGDIFTSGLVHLGQSHLLRNCKFTLIWLRACIGAYYVTSLFALRCFSLYYVFCKGRAFKGRAVYLSLGLTVFSIALFGVISMLVPTELTTHYEEIIDMCYTNRNYIIAVLLVIWSIWTTTAIMSWRMRNIPFCFNERIEILATFILLLAVSTLNTVCLIAIDVYPASLAWRTGLMYTNHVGASLGYWIVMGEATYNCLFNRVEYLQYWVNTLKEDEMERQYEYSTDLDSDITLTLVGNSEPTATTRSMFAHASESQSLEMTKINGSSSPQTQNSAYL</sequence>
<feature type="transmembrane region" description="Helical" evidence="1">
    <location>
        <begin position="104"/>
        <end position="129"/>
    </location>
</feature>
<evidence type="ECO:0000313" key="3">
    <source>
        <dbReference type="Proteomes" id="UP001140074"/>
    </source>
</evidence>
<feature type="transmembrane region" description="Helical" evidence="1">
    <location>
        <begin position="141"/>
        <end position="163"/>
    </location>
</feature>
<evidence type="ECO:0008006" key="4">
    <source>
        <dbReference type="Google" id="ProtNLM"/>
    </source>
</evidence>
<accession>A0A9W8IIN5</accession>
<organism evidence="2 3">
    <name type="scientific">Coemansia aciculifera</name>
    <dbReference type="NCBI Taxonomy" id="417176"/>
    <lineage>
        <taxon>Eukaryota</taxon>
        <taxon>Fungi</taxon>
        <taxon>Fungi incertae sedis</taxon>
        <taxon>Zoopagomycota</taxon>
        <taxon>Kickxellomycotina</taxon>
        <taxon>Kickxellomycetes</taxon>
        <taxon>Kickxellales</taxon>
        <taxon>Kickxellaceae</taxon>
        <taxon>Coemansia</taxon>
    </lineage>
</organism>
<comment type="caution">
    <text evidence="2">The sequence shown here is derived from an EMBL/GenBank/DDBJ whole genome shotgun (WGS) entry which is preliminary data.</text>
</comment>
<feature type="transmembrane region" description="Helical" evidence="1">
    <location>
        <begin position="64"/>
        <end position="84"/>
    </location>
</feature>
<keyword evidence="1" id="KW-0812">Transmembrane</keyword>
<dbReference type="AlphaFoldDB" id="A0A9W8IIN5"/>
<dbReference type="EMBL" id="JANBUY010000141">
    <property type="protein sequence ID" value="KAJ2862992.1"/>
    <property type="molecule type" value="Genomic_DNA"/>
</dbReference>
<keyword evidence="1" id="KW-1133">Transmembrane helix</keyword>
<keyword evidence="1" id="KW-0472">Membrane</keyword>
<feature type="transmembrane region" description="Helical" evidence="1">
    <location>
        <begin position="33"/>
        <end position="52"/>
    </location>
</feature>
<feature type="transmembrane region" description="Helical" evidence="1">
    <location>
        <begin position="183"/>
        <end position="204"/>
    </location>
</feature>
<evidence type="ECO:0000313" key="2">
    <source>
        <dbReference type="EMBL" id="KAJ2862992.1"/>
    </source>
</evidence>
<protein>
    <recommendedName>
        <fullName evidence="4">Transmembrane protein</fullName>
    </recommendedName>
</protein>
<feature type="transmembrane region" description="Helical" evidence="1">
    <location>
        <begin position="216"/>
        <end position="239"/>
    </location>
</feature>
<name>A0A9W8IIN5_9FUNG</name>